<evidence type="ECO:0000259" key="1">
    <source>
        <dbReference type="PROSITE" id="PS51071"/>
    </source>
</evidence>
<dbReference type="PANTHER" id="PTHR30514:SF18">
    <property type="entry name" value="RPIR-FAMILY TRANSCRIPTIONAL REGULATOR"/>
    <property type="match status" value="1"/>
</dbReference>
<evidence type="ECO:0000313" key="2">
    <source>
        <dbReference type="EMBL" id="STS90818.1"/>
    </source>
</evidence>
<dbReference type="EMBL" id="UGKR01000003">
    <property type="protein sequence ID" value="STS90818.1"/>
    <property type="molecule type" value="Genomic_DNA"/>
</dbReference>
<dbReference type="InterPro" id="IPR001347">
    <property type="entry name" value="SIS_dom"/>
</dbReference>
<gene>
    <name evidence="2" type="ORF">NCTC9177_04717</name>
</gene>
<dbReference type="GO" id="GO:1901135">
    <property type="term" value="P:carbohydrate derivative metabolic process"/>
    <property type="evidence" value="ECO:0007669"/>
    <property type="project" value="InterPro"/>
</dbReference>
<sequence length="297" mass="33519">MQQLDERLKGQYASLSPQEQRVADFIFDHFDDLISYNSAELAQLSGVSKATVSRLFKRLGYDKYKDMRDELRTLRQSGMPLTDQRDAVQGNTLLARHYKQEMANLTQWVNALDARQFAEALTAMVAARRIVVVGMRNAYPAALHLRQQLLQARGQVLVLPQPGQSLSEELVDLTADDLVVMMAFRRRPRIVRPLLQQLQRDGVPVLLMCEPQAHSLFPLSRWQLCAPLDSVSAYDSYASVNSLINLLANAFLHENARQRSSAHPRYRHALSATGRAGTTLMGRQRGAVHYYGAIKTT</sequence>
<dbReference type="SUPFAM" id="SSF46689">
    <property type="entry name" value="Homeodomain-like"/>
    <property type="match status" value="1"/>
</dbReference>
<dbReference type="Gene3D" id="3.40.50.10490">
    <property type="entry name" value="Glucose-6-phosphate isomerase like protein, domain 1"/>
    <property type="match status" value="1"/>
</dbReference>
<comment type="caution">
    <text evidence="2">The sequence shown here is derived from an EMBL/GenBank/DDBJ whole genome shotgun (WGS) entry which is preliminary data.</text>
</comment>
<feature type="domain" description="HTH rpiR-type" evidence="1">
    <location>
        <begin position="2"/>
        <end position="78"/>
    </location>
</feature>
<dbReference type="PROSITE" id="PS51071">
    <property type="entry name" value="HTH_RPIR"/>
    <property type="match status" value="1"/>
</dbReference>
<protein>
    <submittedName>
        <fullName evidence="2">RpiR-family transcriptional regulatory protein</fullName>
    </submittedName>
</protein>
<organism evidence="2 3">
    <name type="scientific">Klebsiella variicola</name>
    <dbReference type="NCBI Taxonomy" id="244366"/>
    <lineage>
        <taxon>Bacteria</taxon>
        <taxon>Pseudomonadati</taxon>
        <taxon>Pseudomonadota</taxon>
        <taxon>Gammaproteobacteria</taxon>
        <taxon>Enterobacterales</taxon>
        <taxon>Enterobacteriaceae</taxon>
        <taxon>Klebsiella/Raoultella group</taxon>
        <taxon>Klebsiella</taxon>
        <taxon>Klebsiella pneumoniae complex</taxon>
    </lineage>
</organism>
<dbReference type="GO" id="GO:0003677">
    <property type="term" value="F:DNA binding"/>
    <property type="evidence" value="ECO:0007669"/>
    <property type="project" value="InterPro"/>
</dbReference>
<dbReference type="InterPro" id="IPR036388">
    <property type="entry name" value="WH-like_DNA-bd_sf"/>
</dbReference>
<dbReference type="Pfam" id="PF01418">
    <property type="entry name" value="HTH_6"/>
    <property type="match status" value="1"/>
</dbReference>
<dbReference type="AlphaFoldDB" id="A0A7H4MKG8"/>
<dbReference type="SUPFAM" id="SSF53697">
    <property type="entry name" value="SIS domain"/>
    <property type="match status" value="1"/>
</dbReference>
<dbReference type="PANTHER" id="PTHR30514">
    <property type="entry name" value="GLUCOKINASE"/>
    <property type="match status" value="1"/>
</dbReference>
<dbReference type="Proteomes" id="UP000254545">
    <property type="component" value="Unassembled WGS sequence"/>
</dbReference>
<proteinExistence type="predicted"/>
<dbReference type="GO" id="GO:0003700">
    <property type="term" value="F:DNA-binding transcription factor activity"/>
    <property type="evidence" value="ECO:0007669"/>
    <property type="project" value="InterPro"/>
</dbReference>
<reference evidence="2 3" key="1">
    <citation type="submission" date="2018-06" db="EMBL/GenBank/DDBJ databases">
        <authorList>
            <consortium name="Pathogen Informatics"/>
            <person name="Doyle S."/>
        </authorList>
    </citation>
    <scope>NUCLEOTIDE SEQUENCE [LARGE SCALE GENOMIC DNA]</scope>
    <source>
        <strain evidence="2 3">NCTC9177</strain>
    </source>
</reference>
<dbReference type="GO" id="GO:0097367">
    <property type="term" value="F:carbohydrate derivative binding"/>
    <property type="evidence" value="ECO:0007669"/>
    <property type="project" value="InterPro"/>
</dbReference>
<evidence type="ECO:0000313" key="3">
    <source>
        <dbReference type="Proteomes" id="UP000254545"/>
    </source>
</evidence>
<dbReference type="Pfam" id="PF01380">
    <property type="entry name" value="SIS"/>
    <property type="match status" value="1"/>
</dbReference>
<dbReference type="InterPro" id="IPR047640">
    <property type="entry name" value="RpiR-like"/>
</dbReference>
<dbReference type="InterPro" id="IPR009057">
    <property type="entry name" value="Homeodomain-like_sf"/>
</dbReference>
<dbReference type="InterPro" id="IPR000281">
    <property type="entry name" value="HTH_RpiR"/>
</dbReference>
<dbReference type="InterPro" id="IPR046348">
    <property type="entry name" value="SIS_dom_sf"/>
</dbReference>
<accession>A0A7H4MKG8</accession>
<name>A0A7H4MKG8_KLEVA</name>
<dbReference type="Gene3D" id="1.10.10.10">
    <property type="entry name" value="Winged helix-like DNA-binding domain superfamily/Winged helix DNA-binding domain"/>
    <property type="match status" value="1"/>
</dbReference>